<accession>A0A9P9WX29</accession>
<dbReference type="AlphaFoldDB" id="A0A9P9WX29"/>
<dbReference type="Pfam" id="PF12796">
    <property type="entry name" value="Ank_2"/>
    <property type="match status" value="3"/>
</dbReference>
<keyword evidence="1" id="KW-0040">ANK repeat</keyword>
<dbReference type="PANTHER" id="PTHR24118">
    <property type="entry name" value="POTE ANKYRIN DOMAIN"/>
    <property type="match status" value="1"/>
</dbReference>
<dbReference type="InterPro" id="IPR036770">
    <property type="entry name" value="Ankyrin_rpt-contain_sf"/>
</dbReference>
<feature type="repeat" description="ANK" evidence="1">
    <location>
        <begin position="472"/>
        <end position="504"/>
    </location>
</feature>
<feature type="compositionally biased region" description="Low complexity" evidence="3">
    <location>
        <begin position="234"/>
        <end position="243"/>
    </location>
</feature>
<organism evidence="4 5">
    <name type="scientific">Neoarthrinium moseri</name>
    <dbReference type="NCBI Taxonomy" id="1658444"/>
    <lineage>
        <taxon>Eukaryota</taxon>
        <taxon>Fungi</taxon>
        <taxon>Dikarya</taxon>
        <taxon>Ascomycota</taxon>
        <taxon>Pezizomycotina</taxon>
        <taxon>Sordariomycetes</taxon>
        <taxon>Xylariomycetidae</taxon>
        <taxon>Amphisphaeriales</taxon>
        <taxon>Apiosporaceae</taxon>
        <taxon>Neoarthrinium</taxon>
    </lineage>
</organism>
<feature type="repeat" description="ANK" evidence="1">
    <location>
        <begin position="439"/>
        <end position="471"/>
    </location>
</feature>
<reference evidence="4" key="1">
    <citation type="submission" date="2021-03" db="EMBL/GenBank/DDBJ databases">
        <title>Revisited historic fungal species revealed as producer of novel bioactive compounds through whole genome sequencing and comparative genomics.</title>
        <authorList>
            <person name="Vignolle G.A."/>
            <person name="Hochenegger N."/>
            <person name="Mach R.L."/>
            <person name="Mach-Aigner A.R."/>
            <person name="Javad Rahimi M."/>
            <person name="Salim K.A."/>
            <person name="Chan C.M."/>
            <person name="Lim L.B.L."/>
            <person name="Cai F."/>
            <person name="Druzhinina I.S."/>
            <person name="U'Ren J.M."/>
            <person name="Derntl C."/>
        </authorList>
    </citation>
    <scope>NUCLEOTIDE SEQUENCE</scope>
    <source>
        <strain evidence="4">TUCIM 5799</strain>
    </source>
</reference>
<feature type="repeat" description="ANK" evidence="1">
    <location>
        <begin position="270"/>
        <end position="298"/>
    </location>
</feature>
<dbReference type="SMART" id="SM00248">
    <property type="entry name" value="ANK"/>
    <property type="match status" value="11"/>
</dbReference>
<dbReference type="EMBL" id="JAFIMR010000002">
    <property type="protein sequence ID" value="KAI1880878.1"/>
    <property type="molecule type" value="Genomic_DNA"/>
</dbReference>
<dbReference type="Gene3D" id="1.25.40.20">
    <property type="entry name" value="Ankyrin repeat-containing domain"/>
    <property type="match status" value="3"/>
</dbReference>
<evidence type="ECO:0008006" key="6">
    <source>
        <dbReference type="Google" id="ProtNLM"/>
    </source>
</evidence>
<proteinExistence type="predicted"/>
<gene>
    <name evidence="4" type="ORF">JX265_001118</name>
</gene>
<evidence type="ECO:0000256" key="3">
    <source>
        <dbReference type="SAM" id="MobiDB-lite"/>
    </source>
</evidence>
<feature type="repeat" description="ANK" evidence="1">
    <location>
        <begin position="299"/>
        <end position="331"/>
    </location>
</feature>
<feature type="region of interest" description="Disordered" evidence="3">
    <location>
        <begin position="203"/>
        <end position="243"/>
    </location>
</feature>
<name>A0A9P9WX29_9PEZI</name>
<evidence type="ECO:0000313" key="5">
    <source>
        <dbReference type="Proteomes" id="UP000829685"/>
    </source>
</evidence>
<feature type="repeat" description="ANK" evidence="1">
    <location>
        <begin position="334"/>
        <end position="366"/>
    </location>
</feature>
<dbReference type="PROSITE" id="PS50088">
    <property type="entry name" value="ANK_REPEAT"/>
    <property type="match status" value="6"/>
</dbReference>
<dbReference type="InterPro" id="IPR002110">
    <property type="entry name" value="Ankyrin_rpt"/>
</dbReference>
<comment type="caution">
    <text evidence="4">The sequence shown here is derived from an EMBL/GenBank/DDBJ whole genome shotgun (WGS) entry which is preliminary data.</text>
</comment>
<dbReference type="Proteomes" id="UP000829685">
    <property type="component" value="Unassembled WGS sequence"/>
</dbReference>
<protein>
    <recommendedName>
        <fullName evidence="6">Ankyrin repeat protein</fullName>
    </recommendedName>
</protein>
<dbReference type="SUPFAM" id="SSF48403">
    <property type="entry name" value="Ankyrin repeat"/>
    <property type="match status" value="1"/>
</dbReference>
<keyword evidence="5" id="KW-1185">Reference proteome</keyword>
<feature type="coiled-coil region" evidence="2">
    <location>
        <begin position="36"/>
        <end position="66"/>
    </location>
</feature>
<evidence type="ECO:0000313" key="4">
    <source>
        <dbReference type="EMBL" id="KAI1880878.1"/>
    </source>
</evidence>
<dbReference type="PROSITE" id="PS50297">
    <property type="entry name" value="ANK_REP_REGION"/>
    <property type="match status" value="5"/>
</dbReference>
<dbReference type="PANTHER" id="PTHR24118:SF100">
    <property type="entry name" value="FYVE-TYPE DOMAIN-CONTAINING PROTEIN"/>
    <property type="match status" value="1"/>
</dbReference>
<evidence type="ECO:0000256" key="2">
    <source>
        <dbReference type="SAM" id="Coils"/>
    </source>
</evidence>
<keyword evidence="2" id="KW-0175">Coiled coil</keyword>
<sequence length="709" mass="75700">MSNSGATALIATCLRLAKQASSGAEEIENILVDRVNEAETAELQNLRLLATKLQQLSNDAASLQEALQPHSILSDEFKATLSTQLSKCDATASIVIKQVMRLAKGTPREAINRAVIMQYELFAESTARLLFIATQLASSGSAQSERAHLGGQDTRLLLAAVSSACQDTERSAGILLDADTIRYTESSGPDAFDMRPPAYAAREALPPPFHEPSTSVYSNTGSGEADTGDGVGGSSSSNNQSSSGFLSSLARPFMAATAAFRAKPEPLVVPLCHAAMTGNVVQIRSLLSEGANINGRNEKGQTALICAIIGGQLDAVQMLLMAGADHCVCNAGREGKPPLFHAIDSENRKMAELLLRHGAAANQSDEWGKPYFTALVTGETAPEWIALLLSHGADATTKDMSGRPLVILAMQKRKNVEDRDEVVRLLLRHGAKPDSSDATGTSLIHICVQQKHYEFVHELLAMGADPNACDMSGKSLLVTAVDHDDLQLVKALLQRGVDPNARDIYGSYLITTVLRNTKLPTANREALAEILLNHGARGDKMDLWGVTALEHSLANAGDSVDVTSGNARFKIPELLLKQGADPDQRMTKISGRPTLLSYALERKLWKLAGMALKHGADANLMDEEKGRSPLIQAVQIGNVDAVALLLQHGANVSQSGRTLPLDVAIAMGKPEIIELLKAHGAASASNTAGGDDEIHLSKEDGVKFRWEEM</sequence>
<feature type="repeat" description="ANK" evidence="1">
    <location>
        <begin position="625"/>
        <end position="657"/>
    </location>
</feature>
<feature type="compositionally biased region" description="Polar residues" evidence="3">
    <location>
        <begin position="212"/>
        <end position="222"/>
    </location>
</feature>
<evidence type="ECO:0000256" key="1">
    <source>
        <dbReference type="PROSITE-ProRule" id="PRU00023"/>
    </source>
</evidence>